<protein>
    <submittedName>
        <fullName evidence="1">Uncharacterized protein</fullName>
    </submittedName>
</protein>
<gene>
    <name evidence="1" type="ORF">E2C01_065256</name>
</gene>
<keyword evidence="2" id="KW-1185">Reference proteome</keyword>
<reference evidence="1 2" key="1">
    <citation type="submission" date="2019-05" db="EMBL/GenBank/DDBJ databases">
        <title>Another draft genome of Portunus trituberculatus and its Hox gene families provides insights of decapod evolution.</title>
        <authorList>
            <person name="Jeong J.-H."/>
            <person name="Song I."/>
            <person name="Kim S."/>
            <person name="Choi T."/>
            <person name="Kim D."/>
            <person name="Ryu S."/>
            <person name="Kim W."/>
        </authorList>
    </citation>
    <scope>NUCLEOTIDE SEQUENCE [LARGE SCALE GENOMIC DNA]</scope>
    <source>
        <tissue evidence="1">Muscle</tissue>
    </source>
</reference>
<dbReference type="AlphaFoldDB" id="A0A5B7HMI1"/>
<comment type="caution">
    <text evidence="1">The sequence shown here is derived from an EMBL/GenBank/DDBJ whole genome shotgun (WGS) entry which is preliminary data.</text>
</comment>
<proteinExistence type="predicted"/>
<evidence type="ECO:0000313" key="1">
    <source>
        <dbReference type="EMBL" id="MPC70989.1"/>
    </source>
</evidence>
<dbReference type="Proteomes" id="UP000324222">
    <property type="component" value="Unassembled WGS sequence"/>
</dbReference>
<evidence type="ECO:0000313" key="2">
    <source>
        <dbReference type="Proteomes" id="UP000324222"/>
    </source>
</evidence>
<name>A0A5B7HMI1_PORTR</name>
<dbReference type="EMBL" id="VSRR010032089">
    <property type="protein sequence ID" value="MPC70989.1"/>
    <property type="molecule type" value="Genomic_DNA"/>
</dbReference>
<sequence length="34" mass="4036">MSYRRSIYRIGIINPFNTGTHFLPRVLGMTGRFY</sequence>
<organism evidence="1 2">
    <name type="scientific">Portunus trituberculatus</name>
    <name type="common">Swimming crab</name>
    <name type="synonym">Neptunus trituberculatus</name>
    <dbReference type="NCBI Taxonomy" id="210409"/>
    <lineage>
        <taxon>Eukaryota</taxon>
        <taxon>Metazoa</taxon>
        <taxon>Ecdysozoa</taxon>
        <taxon>Arthropoda</taxon>
        <taxon>Crustacea</taxon>
        <taxon>Multicrustacea</taxon>
        <taxon>Malacostraca</taxon>
        <taxon>Eumalacostraca</taxon>
        <taxon>Eucarida</taxon>
        <taxon>Decapoda</taxon>
        <taxon>Pleocyemata</taxon>
        <taxon>Brachyura</taxon>
        <taxon>Eubrachyura</taxon>
        <taxon>Portunoidea</taxon>
        <taxon>Portunidae</taxon>
        <taxon>Portuninae</taxon>
        <taxon>Portunus</taxon>
    </lineage>
</organism>
<accession>A0A5B7HMI1</accession>